<comment type="subcellular location">
    <subcellularLocation>
        <location evidence="1">Nucleus</location>
    </subcellularLocation>
</comment>
<dbReference type="CDD" id="cd00167">
    <property type="entry name" value="SANT"/>
    <property type="match status" value="1"/>
</dbReference>
<evidence type="ECO:0000313" key="10">
    <source>
        <dbReference type="EMBL" id="KAK9155292.1"/>
    </source>
</evidence>
<evidence type="ECO:0000256" key="6">
    <source>
        <dbReference type="ARBA" id="ARBA00023242"/>
    </source>
</evidence>
<evidence type="ECO:0000256" key="3">
    <source>
        <dbReference type="ARBA" id="ARBA00023015"/>
    </source>
</evidence>
<dbReference type="EMBL" id="JBBNAE010000001">
    <property type="protein sequence ID" value="KAK9155292.1"/>
    <property type="molecule type" value="Genomic_DNA"/>
</dbReference>
<feature type="region of interest" description="Disordered" evidence="7">
    <location>
        <begin position="97"/>
        <end position="117"/>
    </location>
</feature>
<gene>
    <name evidence="10" type="ORF">Sjap_002772</name>
</gene>
<dbReference type="GO" id="GO:0005634">
    <property type="term" value="C:nucleus"/>
    <property type="evidence" value="ECO:0007669"/>
    <property type="project" value="UniProtKB-SubCell"/>
</dbReference>
<feature type="domain" description="HTH myb-type" evidence="9">
    <location>
        <begin position="36"/>
        <end position="90"/>
    </location>
</feature>
<dbReference type="InterPro" id="IPR009057">
    <property type="entry name" value="Homeodomain-like_sf"/>
</dbReference>
<evidence type="ECO:0000256" key="7">
    <source>
        <dbReference type="SAM" id="MobiDB-lite"/>
    </source>
</evidence>
<evidence type="ECO:0000259" key="8">
    <source>
        <dbReference type="PROSITE" id="PS50090"/>
    </source>
</evidence>
<dbReference type="PROSITE" id="PS51294">
    <property type="entry name" value="HTH_MYB"/>
    <property type="match status" value="1"/>
</dbReference>
<keyword evidence="11" id="KW-1185">Reference proteome</keyword>
<dbReference type="AlphaFoldDB" id="A0AAP0KMG7"/>
<feature type="compositionally biased region" description="Low complexity" evidence="7">
    <location>
        <begin position="107"/>
        <end position="117"/>
    </location>
</feature>
<dbReference type="PANTHER" id="PTHR47997">
    <property type="entry name" value="MYB DOMAIN PROTEIN 55"/>
    <property type="match status" value="1"/>
</dbReference>
<dbReference type="PANTHER" id="PTHR47997:SF75">
    <property type="entry name" value="MYB DOMAIN PROTEIN 55"/>
    <property type="match status" value="1"/>
</dbReference>
<dbReference type="PROSITE" id="PS50090">
    <property type="entry name" value="MYB_LIKE"/>
    <property type="match status" value="1"/>
</dbReference>
<name>A0AAP0KMG7_9MAGN</name>
<keyword evidence="3" id="KW-0805">Transcription regulation</keyword>
<comment type="caution">
    <text evidence="10">The sequence shown here is derived from an EMBL/GenBank/DDBJ whole genome shotgun (WGS) entry which is preliminary data.</text>
</comment>
<dbReference type="InterPro" id="IPR017930">
    <property type="entry name" value="Myb_dom"/>
</dbReference>
<accession>A0AAP0KMG7</accession>
<evidence type="ECO:0000256" key="2">
    <source>
        <dbReference type="ARBA" id="ARBA00022737"/>
    </source>
</evidence>
<dbReference type="InterPro" id="IPR001005">
    <property type="entry name" value="SANT/Myb"/>
</dbReference>
<sequence length="356" mass="40148">MVACVALISHNLFVELSSGLLRCGKSCRLRWINYLKPDIKRGNFSRDEEETIIRLHESLGNKWSLIASHLPGRTDNEIKNVWNTHLKKKLKSNGYVNPCNEDINNPSESSSSSSSSTSHWKRLYLDTGLGIEEEEEEEVLFINDKPINDPLEEAYMVLSDTQKESVENLFSDNDWIQPIKCNPCSLEDARDVSSPSYSTCSSYVSHPNQLVPQGAKQEEQTTQQLLDPLEELLEIPLDETDMLDILDGKSSFLLSNEEPALAETASRQETISGSIKEVSRKEVDNGNWLEYLEYELGVLEENSLTENAFETQRTSSPSIDEILIVETEIDPVAMYFQTWSSSSSSPPDSSLSNQKQ</sequence>
<reference evidence="10 11" key="1">
    <citation type="submission" date="2024-01" db="EMBL/GenBank/DDBJ databases">
        <title>Genome assemblies of Stephania.</title>
        <authorList>
            <person name="Yang L."/>
        </authorList>
    </citation>
    <scope>NUCLEOTIDE SEQUENCE [LARGE SCALE GENOMIC DNA]</scope>
    <source>
        <strain evidence="10">QJT</strain>
        <tissue evidence="10">Leaf</tissue>
    </source>
</reference>
<evidence type="ECO:0000313" key="11">
    <source>
        <dbReference type="Proteomes" id="UP001417504"/>
    </source>
</evidence>
<keyword evidence="6" id="KW-0539">Nucleus</keyword>
<evidence type="ECO:0000256" key="1">
    <source>
        <dbReference type="ARBA" id="ARBA00004123"/>
    </source>
</evidence>
<protein>
    <submittedName>
        <fullName evidence="10">Uncharacterized protein</fullName>
    </submittedName>
</protein>
<organism evidence="10 11">
    <name type="scientific">Stephania japonica</name>
    <dbReference type="NCBI Taxonomy" id="461633"/>
    <lineage>
        <taxon>Eukaryota</taxon>
        <taxon>Viridiplantae</taxon>
        <taxon>Streptophyta</taxon>
        <taxon>Embryophyta</taxon>
        <taxon>Tracheophyta</taxon>
        <taxon>Spermatophyta</taxon>
        <taxon>Magnoliopsida</taxon>
        <taxon>Ranunculales</taxon>
        <taxon>Menispermaceae</taxon>
        <taxon>Menispermoideae</taxon>
        <taxon>Cissampelideae</taxon>
        <taxon>Stephania</taxon>
    </lineage>
</organism>
<keyword evidence="4" id="KW-0238">DNA-binding</keyword>
<proteinExistence type="predicted"/>
<feature type="domain" description="Myb-like" evidence="8">
    <location>
        <begin position="36"/>
        <end position="86"/>
    </location>
</feature>
<dbReference type="Gene3D" id="1.10.10.60">
    <property type="entry name" value="Homeodomain-like"/>
    <property type="match status" value="2"/>
</dbReference>
<dbReference type="Pfam" id="PF00249">
    <property type="entry name" value="Myb_DNA-binding"/>
    <property type="match status" value="1"/>
</dbReference>
<dbReference type="SUPFAM" id="SSF46689">
    <property type="entry name" value="Homeodomain-like"/>
    <property type="match status" value="1"/>
</dbReference>
<dbReference type="SMART" id="SM00717">
    <property type="entry name" value="SANT"/>
    <property type="match status" value="1"/>
</dbReference>
<keyword evidence="5" id="KW-0804">Transcription</keyword>
<dbReference type="InterPro" id="IPR051953">
    <property type="entry name" value="Plant_SW-associated_TFs"/>
</dbReference>
<evidence type="ECO:0000259" key="9">
    <source>
        <dbReference type="PROSITE" id="PS51294"/>
    </source>
</evidence>
<dbReference type="GO" id="GO:0003677">
    <property type="term" value="F:DNA binding"/>
    <property type="evidence" value="ECO:0007669"/>
    <property type="project" value="UniProtKB-KW"/>
</dbReference>
<evidence type="ECO:0000256" key="5">
    <source>
        <dbReference type="ARBA" id="ARBA00023163"/>
    </source>
</evidence>
<evidence type="ECO:0000256" key="4">
    <source>
        <dbReference type="ARBA" id="ARBA00023125"/>
    </source>
</evidence>
<dbReference type="Proteomes" id="UP001417504">
    <property type="component" value="Unassembled WGS sequence"/>
</dbReference>
<keyword evidence="2" id="KW-0677">Repeat</keyword>